<organism evidence="7 8">
    <name type="scientific">Buchnera aphidicola subsp. Cinara cedri (strain Cc)</name>
    <dbReference type="NCBI Taxonomy" id="372461"/>
    <lineage>
        <taxon>Bacteria</taxon>
        <taxon>Pseudomonadati</taxon>
        <taxon>Pseudomonadota</taxon>
        <taxon>Gammaproteobacteria</taxon>
        <taxon>Enterobacterales</taxon>
        <taxon>Erwiniaceae</taxon>
        <taxon>Buchnera</taxon>
    </lineage>
</organism>
<dbReference type="GO" id="GO:0006457">
    <property type="term" value="P:protein folding"/>
    <property type="evidence" value="ECO:0007669"/>
    <property type="project" value="InterPro"/>
</dbReference>
<comment type="subunit">
    <text evidence="4">Homodimer.</text>
</comment>
<dbReference type="SUPFAM" id="SSF51064">
    <property type="entry name" value="Head domain of nucleotide exchange factor GrpE"/>
    <property type="match status" value="1"/>
</dbReference>
<protein>
    <recommendedName>
        <fullName evidence="4 5">Protein GrpE</fullName>
    </recommendedName>
    <alternativeName>
        <fullName evidence="4">HSP-70 cofactor</fullName>
    </alternativeName>
</protein>
<dbReference type="GO" id="GO:0051087">
    <property type="term" value="F:protein-folding chaperone binding"/>
    <property type="evidence" value="ECO:0007669"/>
    <property type="project" value="InterPro"/>
</dbReference>
<comment type="function">
    <text evidence="4 5">Participates actively in the response to hyperosmotic and heat shock by preventing the aggregation of stress-denatured proteins, in association with DnaK and GrpE. It is the nucleotide exchange factor for DnaK and may function as a thermosensor. Unfolded proteins bind initially to DnaJ; upon interaction with the DnaJ-bound protein, DnaK hydrolyzes its bound ATP, resulting in the formation of a stable complex. GrpE releases ADP from DnaK; ATP binding to DnaK triggers the release of the substrate protein, thus completing the reaction cycle. Several rounds of ATP-dependent interactions between DnaJ, DnaK and GrpE are required for fully efficient folding.</text>
</comment>
<evidence type="ECO:0000256" key="1">
    <source>
        <dbReference type="ARBA" id="ARBA00009054"/>
    </source>
</evidence>
<dbReference type="Gene3D" id="3.90.20.20">
    <property type="match status" value="1"/>
</dbReference>
<keyword evidence="3 4" id="KW-0143">Chaperone</keyword>
<dbReference type="KEGG" id="bcc:BCc_158"/>
<dbReference type="EMBL" id="CP000263">
    <property type="protein sequence ID" value="ABJ90630.1"/>
    <property type="molecule type" value="Genomic_DNA"/>
</dbReference>
<dbReference type="eggNOG" id="COG0576">
    <property type="taxonomic scope" value="Bacteria"/>
</dbReference>
<comment type="similarity">
    <text evidence="1 4 6">Belongs to the GrpE family.</text>
</comment>
<dbReference type="HOGENOM" id="CLU_057217_6_0_6"/>
<evidence type="ECO:0000256" key="2">
    <source>
        <dbReference type="ARBA" id="ARBA00023016"/>
    </source>
</evidence>
<proteinExistence type="inferred from homology"/>
<dbReference type="PROSITE" id="PS01071">
    <property type="entry name" value="GRPE"/>
    <property type="match status" value="1"/>
</dbReference>
<dbReference type="InterPro" id="IPR013805">
    <property type="entry name" value="GrpE_CC"/>
</dbReference>
<dbReference type="PANTHER" id="PTHR21237">
    <property type="entry name" value="GRPE PROTEIN"/>
    <property type="match status" value="1"/>
</dbReference>
<dbReference type="AlphaFoldDB" id="Q057R9"/>
<dbReference type="GO" id="GO:0051082">
    <property type="term" value="F:unfolded protein binding"/>
    <property type="evidence" value="ECO:0007669"/>
    <property type="project" value="TreeGrafter"/>
</dbReference>
<reference evidence="7 8" key="1">
    <citation type="journal article" date="2006" name="Science">
        <title>A small microbial genome: the end of a long symbiotic relationship?</title>
        <authorList>
            <person name="Perez-Brocal V."/>
            <person name="Gil R."/>
            <person name="Ramos S."/>
            <person name="Lamelas A."/>
            <person name="Postigo M."/>
            <person name="Michelena J.M."/>
            <person name="Silva F.J."/>
            <person name="Moya A."/>
            <person name="Latorre A."/>
        </authorList>
    </citation>
    <scope>NUCLEOTIDE SEQUENCE [LARGE SCALE GENOMIC DNA]</scope>
    <source>
        <strain evidence="8">Cc</strain>
    </source>
</reference>
<dbReference type="GO" id="GO:0005737">
    <property type="term" value="C:cytoplasm"/>
    <property type="evidence" value="ECO:0007669"/>
    <property type="project" value="UniProtKB-SubCell"/>
</dbReference>
<dbReference type="PANTHER" id="PTHR21237:SF23">
    <property type="entry name" value="GRPE PROTEIN HOMOLOG, MITOCHONDRIAL"/>
    <property type="match status" value="1"/>
</dbReference>
<evidence type="ECO:0000256" key="3">
    <source>
        <dbReference type="ARBA" id="ARBA00023186"/>
    </source>
</evidence>
<dbReference type="PRINTS" id="PR00773">
    <property type="entry name" value="GRPEPROTEIN"/>
</dbReference>
<evidence type="ECO:0000256" key="5">
    <source>
        <dbReference type="RuleBase" id="RU000639"/>
    </source>
</evidence>
<evidence type="ECO:0000313" key="8">
    <source>
        <dbReference type="Proteomes" id="UP000000669"/>
    </source>
</evidence>
<keyword evidence="4" id="KW-0963">Cytoplasm</keyword>
<dbReference type="InterPro" id="IPR000740">
    <property type="entry name" value="GrpE"/>
</dbReference>
<dbReference type="Gene3D" id="2.30.22.10">
    <property type="entry name" value="Head domain of nucleotide exchange factor GrpE"/>
    <property type="match status" value="1"/>
</dbReference>
<keyword evidence="8" id="KW-1185">Reference proteome</keyword>
<dbReference type="Proteomes" id="UP000000669">
    <property type="component" value="Chromosome"/>
</dbReference>
<evidence type="ECO:0000256" key="4">
    <source>
        <dbReference type="HAMAP-Rule" id="MF_01151"/>
    </source>
</evidence>
<gene>
    <name evidence="7" type="primary">grpE1</name>
    <name evidence="4" type="synonym">grpE</name>
    <name evidence="7" type="ordered locus">BCc_158</name>
</gene>
<sequence>MLFSLKYTFGNIIMNNTDNINSISSDKKKNIINKNIILEKKILLEKKTELQNLEEYINKKKNIYEKNIYKLKKRLQKKIDNTYNFFLEKHFLSLLPIIDSIDSSINLLDNSNNNYSDIYTQLKEINKNFISIFHKYKISVINSINVIFNPDVHQAISIDFSGKYKNNFVSSIIQKGYLLNNRLLRPALVSVSKIYQ</sequence>
<dbReference type="HAMAP" id="MF_01151">
    <property type="entry name" value="GrpE"/>
    <property type="match status" value="1"/>
</dbReference>
<dbReference type="GO" id="GO:0000774">
    <property type="term" value="F:adenyl-nucleotide exchange factor activity"/>
    <property type="evidence" value="ECO:0007669"/>
    <property type="project" value="InterPro"/>
</dbReference>
<evidence type="ECO:0000313" key="7">
    <source>
        <dbReference type="EMBL" id="ABJ90630.1"/>
    </source>
</evidence>
<accession>Q057R9</accession>
<dbReference type="Pfam" id="PF01025">
    <property type="entry name" value="GrpE"/>
    <property type="match status" value="1"/>
</dbReference>
<dbReference type="InterPro" id="IPR009012">
    <property type="entry name" value="GrpE_head"/>
</dbReference>
<keyword evidence="2 4" id="KW-0346">Stress response</keyword>
<dbReference type="SUPFAM" id="SSF58014">
    <property type="entry name" value="Coiled-coil domain of nucleotide exchange factor GrpE"/>
    <property type="match status" value="1"/>
</dbReference>
<name>Q057R9_BUCCC</name>
<evidence type="ECO:0000256" key="6">
    <source>
        <dbReference type="RuleBase" id="RU004478"/>
    </source>
</evidence>
<dbReference type="STRING" id="372461.BCc_158"/>
<dbReference type="GO" id="GO:0042803">
    <property type="term" value="F:protein homodimerization activity"/>
    <property type="evidence" value="ECO:0007669"/>
    <property type="project" value="InterPro"/>
</dbReference>
<comment type="subcellular location">
    <subcellularLocation>
        <location evidence="4">Cytoplasm</location>
    </subcellularLocation>
</comment>